<dbReference type="InterPro" id="IPR013320">
    <property type="entry name" value="ConA-like_dom_sf"/>
</dbReference>
<dbReference type="FunFam" id="2.60.120.200:FF:000312">
    <property type="entry name" value="Galectin"/>
    <property type="match status" value="1"/>
</dbReference>
<keyword evidence="6" id="KW-1185">Reference proteome</keyword>
<dbReference type="Pfam" id="PF00337">
    <property type="entry name" value="Gal-bind_lectin"/>
    <property type="match status" value="2"/>
</dbReference>
<dbReference type="SUPFAM" id="SSF49899">
    <property type="entry name" value="Concanavalin A-like lectins/glucanases"/>
    <property type="match status" value="2"/>
</dbReference>
<dbReference type="InterPro" id="IPR001079">
    <property type="entry name" value="Galectin_CRD"/>
</dbReference>
<protein>
    <recommendedName>
        <fullName evidence="2">Galectin</fullName>
    </recommendedName>
</protein>
<evidence type="ECO:0000313" key="6">
    <source>
        <dbReference type="Proteomes" id="UP001432322"/>
    </source>
</evidence>
<keyword evidence="1 2" id="KW-0430">Lectin</keyword>
<dbReference type="EMBL" id="BTSY01000002">
    <property type="protein sequence ID" value="GMT16587.1"/>
    <property type="molecule type" value="Genomic_DNA"/>
</dbReference>
<feature type="signal peptide" evidence="3">
    <location>
        <begin position="1"/>
        <end position="30"/>
    </location>
</feature>
<dbReference type="InterPro" id="IPR044156">
    <property type="entry name" value="Galectin-like"/>
</dbReference>
<keyword evidence="3" id="KW-0732">Signal</keyword>
<dbReference type="PANTHER" id="PTHR11346:SF180">
    <property type="entry name" value="GALECTIN"/>
    <property type="match status" value="1"/>
</dbReference>
<sequence>ERPLPLVFRSHPESMQRWLFLLCVIGLASAAPVDDSGELQSEKPHDAKKSKETNYKLYIGEQDFRLPFKTRVVQSFVNGQTIHTLGKINEKPTRIDFNFHKGADKDADMPLHFSIRFDEGIFHSKFIYNTFLNGNWTEDEQRINNPFKANKDFDLRVRIIDGKYHVFANRKDVGKFDIRQPLDGIDHVSIRGDLTSLRLFHYGGSVYPNPYTAVANLVPGKRLDISGVPTGKRFNINLYRENKEYALQLSIRFNEGVIVRNAMANNHWGKEERDGDFNMNKGEMFDITVINEEFSLQIFVNGKRFTTFMHRGKPSDFKTLEIDGDVEVHTVTINDAVGA</sequence>
<feature type="domain" description="Galectin" evidence="4">
    <location>
        <begin position="209"/>
        <end position="334"/>
    </location>
</feature>
<dbReference type="CDD" id="cd00070">
    <property type="entry name" value="GLECT"/>
    <property type="match status" value="2"/>
</dbReference>
<organism evidence="5 6">
    <name type="scientific">Pristionchus fissidentatus</name>
    <dbReference type="NCBI Taxonomy" id="1538716"/>
    <lineage>
        <taxon>Eukaryota</taxon>
        <taxon>Metazoa</taxon>
        <taxon>Ecdysozoa</taxon>
        <taxon>Nematoda</taxon>
        <taxon>Chromadorea</taxon>
        <taxon>Rhabditida</taxon>
        <taxon>Rhabditina</taxon>
        <taxon>Diplogasteromorpha</taxon>
        <taxon>Diplogasteroidea</taxon>
        <taxon>Neodiplogasteridae</taxon>
        <taxon>Pristionchus</taxon>
    </lineage>
</organism>
<dbReference type="PANTHER" id="PTHR11346">
    <property type="entry name" value="GALECTIN"/>
    <property type="match status" value="1"/>
</dbReference>
<gene>
    <name evidence="5" type="ORF">PFISCL1PPCAC_7884</name>
</gene>
<dbReference type="SMART" id="SM00276">
    <property type="entry name" value="GLECT"/>
    <property type="match status" value="2"/>
</dbReference>
<evidence type="ECO:0000256" key="2">
    <source>
        <dbReference type="RuleBase" id="RU102079"/>
    </source>
</evidence>
<dbReference type="FunFam" id="2.60.120.200:FF:000244">
    <property type="entry name" value="Galectin"/>
    <property type="match status" value="1"/>
</dbReference>
<dbReference type="Gene3D" id="2.60.120.200">
    <property type="match status" value="2"/>
</dbReference>
<feature type="chain" id="PRO_5043966564" description="Galectin" evidence="3">
    <location>
        <begin position="31"/>
        <end position="339"/>
    </location>
</feature>
<evidence type="ECO:0000256" key="1">
    <source>
        <dbReference type="ARBA" id="ARBA00022734"/>
    </source>
</evidence>
<dbReference type="Proteomes" id="UP001432322">
    <property type="component" value="Unassembled WGS sequence"/>
</dbReference>
<feature type="domain" description="Galectin" evidence="4">
    <location>
        <begin position="68"/>
        <end position="203"/>
    </location>
</feature>
<name>A0AAV5VEK4_9BILA</name>
<accession>A0AAV5VEK4</accession>
<dbReference type="GO" id="GO:0030246">
    <property type="term" value="F:carbohydrate binding"/>
    <property type="evidence" value="ECO:0007669"/>
    <property type="project" value="UniProtKB-UniRule"/>
</dbReference>
<evidence type="ECO:0000313" key="5">
    <source>
        <dbReference type="EMBL" id="GMT16587.1"/>
    </source>
</evidence>
<proteinExistence type="predicted"/>
<dbReference type="PROSITE" id="PS51304">
    <property type="entry name" value="GALECTIN"/>
    <property type="match status" value="2"/>
</dbReference>
<feature type="non-terminal residue" evidence="5">
    <location>
        <position position="1"/>
    </location>
</feature>
<dbReference type="AlphaFoldDB" id="A0AAV5VEK4"/>
<evidence type="ECO:0000259" key="4">
    <source>
        <dbReference type="PROSITE" id="PS51304"/>
    </source>
</evidence>
<reference evidence="5" key="1">
    <citation type="submission" date="2023-10" db="EMBL/GenBank/DDBJ databases">
        <title>Genome assembly of Pristionchus species.</title>
        <authorList>
            <person name="Yoshida K."/>
            <person name="Sommer R.J."/>
        </authorList>
    </citation>
    <scope>NUCLEOTIDE SEQUENCE</scope>
    <source>
        <strain evidence="5">RS5133</strain>
    </source>
</reference>
<evidence type="ECO:0000256" key="3">
    <source>
        <dbReference type="SAM" id="SignalP"/>
    </source>
</evidence>
<comment type="caution">
    <text evidence="5">The sequence shown here is derived from an EMBL/GenBank/DDBJ whole genome shotgun (WGS) entry which is preliminary data.</text>
</comment>
<dbReference type="SMART" id="SM00908">
    <property type="entry name" value="Gal-bind_lectin"/>
    <property type="match status" value="2"/>
</dbReference>